<protein>
    <submittedName>
        <fullName evidence="2">Uncharacterized protein</fullName>
    </submittedName>
</protein>
<name>Q6ZK02_ORYSJ</name>
<organism evidence="2 3">
    <name type="scientific">Oryza sativa subsp. japonica</name>
    <name type="common">Rice</name>
    <dbReference type="NCBI Taxonomy" id="39947"/>
    <lineage>
        <taxon>Eukaryota</taxon>
        <taxon>Viridiplantae</taxon>
        <taxon>Streptophyta</taxon>
        <taxon>Embryophyta</taxon>
        <taxon>Tracheophyta</taxon>
        <taxon>Spermatophyta</taxon>
        <taxon>Magnoliopsida</taxon>
        <taxon>Liliopsida</taxon>
        <taxon>Poales</taxon>
        <taxon>Poaceae</taxon>
        <taxon>BOP clade</taxon>
        <taxon>Oryzoideae</taxon>
        <taxon>Oryzeae</taxon>
        <taxon>Oryzinae</taxon>
        <taxon>Oryza</taxon>
        <taxon>Oryza sativa</taxon>
    </lineage>
</organism>
<sequence length="114" mass="11509">MSVLVVVRPSAAARIPFYPSVPPPLPSGPFAGAGPVSPSILRHRPRPRPPVPPTATVGLGSSSSSQHVHSGARAGGEFGGWGGAGVVPAQPLPIHPVAIPIDKLVSHPAHKLSP</sequence>
<reference evidence="3" key="2">
    <citation type="journal article" date="2008" name="Nucleic Acids Res.">
        <title>The rice annotation project database (RAP-DB): 2008 update.</title>
        <authorList>
            <consortium name="The rice annotation project (RAP)"/>
        </authorList>
    </citation>
    <scope>GENOME REANNOTATION</scope>
    <source>
        <strain evidence="3">cv. Nipponbare</strain>
    </source>
</reference>
<accession>Q6ZK02</accession>
<dbReference type="EMBL" id="AP003892">
    <property type="protein sequence ID" value="BAD08908.1"/>
    <property type="molecule type" value="Genomic_DNA"/>
</dbReference>
<evidence type="ECO:0000313" key="2">
    <source>
        <dbReference type="EMBL" id="BAD08908.1"/>
    </source>
</evidence>
<feature type="region of interest" description="Disordered" evidence="1">
    <location>
        <begin position="29"/>
        <end position="80"/>
    </location>
</feature>
<dbReference type="Proteomes" id="UP000000763">
    <property type="component" value="Chromosome 8"/>
</dbReference>
<evidence type="ECO:0000313" key="3">
    <source>
        <dbReference type="Proteomes" id="UP000000763"/>
    </source>
</evidence>
<dbReference type="AlphaFoldDB" id="Q6ZK02"/>
<evidence type="ECO:0000256" key="1">
    <source>
        <dbReference type="SAM" id="MobiDB-lite"/>
    </source>
</evidence>
<gene>
    <name evidence="2" type="primary">OJ1345_D02.21</name>
</gene>
<reference evidence="3" key="1">
    <citation type="journal article" date="2005" name="Nature">
        <title>The map-based sequence of the rice genome.</title>
        <authorList>
            <consortium name="International rice genome sequencing project (IRGSP)"/>
            <person name="Matsumoto T."/>
            <person name="Wu J."/>
            <person name="Kanamori H."/>
            <person name="Katayose Y."/>
            <person name="Fujisawa M."/>
            <person name="Namiki N."/>
            <person name="Mizuno H."/>
            <person name="Yamamoto K."/>
            <person name="Antonio B.A."/>
            <person name="Baba T."/>
            <person name="Sakata K."/>
            <person name="Nagamura Y."/>
            <person name="Aoki H."/>
            <person name="Arikawa K."/>
            <person name="Arita K."/>
            <person name="Bito T."/>
            <person name="Chiden Y."/>
            <person name="Fujitsuka N."/>
            <person name="Fukunaka R."/>
            <person name="Hamada M."/>
            <person name="Harada C."/>
            <person name="Hayashi A."/>
            <person name="Hijishita S."/>
            <person name="Honda M."/>
            <person name="Hosokawa S."/>
            <person name="Ichikawa Y."/>
            <person name="Idonuma A."/>
            <person name="Iijima M."/>
            <person name="Ikeda M."/>
            <person name="Ikeno M."/>
            <person name="Ito K."/>
            <person name="Ito S."/>
            <person name="Ito T."/>
            <person name="Ito Y."/>
            <person name="Ito Y."/>
            <person name="Iwabuchi A."/>
            <person name="Kamiya K."/>
            <person name="Karasawa W."/>
            <person name="Kurita K."/>
            <person name="Katagiri S."/>
            <person name="Kikuta A."/>
            <person name="Kobayashi H."/>
            <person name="Kobayashi N."/>
            <person name="Machita K."/>
            <person name="Maehara T."/>
            <person name="Masukawa M."/>
            <person name="Mizubayashi T."/>
            <person name="Mukai Y."/>
            <person name="Nagasaki H."/>
            <person name="Nagata Y."/>
            <person name="Naito S."/>
            <person name="Nakashima M."/>
            <person name="Nakama Y."/>
            <person name="Nakamichi Y."/>
            <person name="Nakamura M."/>
            <person name="Meguro A."/>
            <person name="Negishi M."/>
            <person name="Ohta I."/>
            <person name="Ohta T."/>
            <person name="Okamoto M."/>
            <person name="Ono N."/>
            <person name="Saji S."/>
            <person name="Sakaguchi M."/>
            <person name="Sakai K."/>
            <person name="Shibata M."/>
            <person name="Shimokawa T."/>
            <person name="Song J."/>
            <person name="Takazaki Y."/>
            <person name="Terasawa K."/>
            <person name="Tsugane M."/>
            <person name="Tsuji K."/>
            <person name="Ueda S."/>
            <person name="Waki K."/>
            <person name="Yamagata H."/>
            <person name="Yamamoto M."/>
            <person name="Yamamoto S."/>
            <person name="Yamane H."/>
            <person name="Yoshiki S."/>
            <person name="Yoshihara R."/>
            <person name="Yukawa K."/>
            <person name="Zhong H."/>
            <person name="Yano M."/>
            <person name="Yuan Q."/>
            <person name="Ouyang S."/>
            <person name="Liu J."/>
            <person name="Jones K.M."/>
            <person name="Gansberger K."/>
            <person name="Moffat K."/>
            <person name="Hill J."/>
            <person name="Bera J."/>
            <person name="Fadrosh D."/>
            <person name="Jin S."/>
            <person name="Johri S."/>
            <person name="Kim M."/>
            <person name="Overton L."/>
            <person name="Reardon M."/>
            <person name="Tsitrin T."/>
            <person name="Vuong H."/>
            <person name="Weaver B."/>
            <person name="Ciecko A."/>
            <person name="Tallon L."/>
            <person name="Jackson J."/>
            <person name="Pai G."/>
            <person name="Aken S.V."/>
            <person name="Utterback T."/>
            <person name="Reidmuller S."/>
            <person name="Feldblyum T."/>
            <person name="Hsiao J."/>
            <person name="Zismann V."/>
            <person name="Iobst S."/>
            <person name="de Vazeille A.R."/>
            <person name="Buell C.R."/>
            <person name="Ying K."/>
            <person name="Li Y."/>
            <person name="Lu T."/>
            <person name="Huang Y."/>
            <person name="Zhao Q."/>
            <person name="Feng Q."/>
            <person name="Zhang L."/>
            <person name="Zhu J."/>
            <person name="Weng Q."/>
            <person name="Mu J."/>
            <person name="Lu Y."/>
            <person name="Fan D."/>
            <person name="Liu Y."/>
            <person name="Guan J."/>
            <person name="Zhang Y."/>
            <person name="Yu S."/>
            <person name="Liu X."/>
            <person name="Zhang Y."/>
            <person name="Hong G."/>
            <person name="Han B."/>
            <person name="Choisne N."/>
            <person name="Demange N."/>
            <person name="Orjeda G."/>
            <person name="Samain S."/>
            <person name="Cattolico L."/>
            <person name="Pelletier E."/>
            <person name="Couloux A."/>
            <person name="Segurens B."/>
            <person name="Wincker P."/>
            <person name="D'Hont A."/>
            <person name="Scarpelli C."/>
            <person name="Weissenbach J."/>
            <person name="Salanoubat M."/>
            <person name="Quetier F."/>
            <person name="Yu Y."/>
            <person name="Kim H.R."/>
            <person name="Rambo T."/>
            <person name="Currie J."/>
            <person name="Collura K."/>
            <person name="Luo M."/>
            <person name="Yang T."/>
            <person name="Ammiraju J.S.S."/>
            <person name="Engler F."/>
            <person name="Soderlund C."/>
            <person name="Wing R.A."/>
            <person name="Palmer L.E."/>
            <person name="de la Bastide M."/>
            <person name="Spiegel L."/>
            <person name="Nascimento L."/>
            <person name="Zutavern T."/>
            <person name="O'Shaughnessy A."/>
            <person name="Dike S."/>
            <person name="Dedhia N."/>
            <person name="Preston R."/>
            <person name="Balija V."/>
            <person name="McCombie W.R."/>
            <person name="Chow T."/>
            <person name="Chen H."/>
            <person name="Chung M."/>
            <person name="Chen C."/>
            <person name="Shaw J."/>
            <person name="Wu H."/>
            <person name="Hsiao K."/>
            <person name="Chao Y."/>
            <person name="Chu M."/>
            <person name="Cheng C."/>
            <person name="Hour A."/>
            <person name="Lee P."/>
            <person name="Lin S."/>
            <person name="Lin Y."/>
            <person name="Liou J."/>
            <person name="Liu S."/>
            <person name="Hsing Y."/>
            <person name="Raghuvanshi S."/>
            <person name="Mohanty A."/>
            <person name="Bharti A.K."/>
            <person name="Gaur A."/>
            <person name="Gupta V."/>
            <person name="Kumar D."/>
            <person name="Ravi V."/>
            <person name="Vij S."/>
            <person name="Kapur A."/>
            <person name="Khurana P."/>
            <person name="Khurana P."/>
            <person name="Khurana J.P."/>
            <person name="Tyagi A.K."/>
            <person name="Gaikwad K."/>
            <person name="Singh A."/>
            <person name="Dalal V."/>
            <person name="Srivastava S."/>
            <person name="Dixit A."/>
            <person name="Pal A.K."/>
            <person name="Ghazi I.A."/>
            <person name="Yadav M."/>
            <person name="Pandit A."/>
            <person name="Bhargava A."/>
            <person name="Sureshbabu K."/>
            <person name="Batra K."/>
            <person name="Sharma T.R."/>
            <person name="Mohapatra T."/>
            <person name="Singh N.K."/>
            <person name="Messing J."/>
            <person name="Nelson A.B."/>
            <person name="Fuks G."/>
            <person name="Kavchok S."/>
            <person name="Keizer G."/>
            <person name="Linton E."/>
            <person name="Llaca V."/>
            <person name="Song R."/>
            <person name="Tanyolac B."/>
            <person name="Young S."/>
            <person name="Ho-Il K."/>
            <person name="Hahn J.H."/>
            <person name="Sangsakoo G."/>
            <person name="Vanavichit A."/>
            <person name="de Mattos Luiz.A.T."/>
            <person name="Zimmer P.D."/>
            <person name="Malone G."/>
            <person name="Dellagostin O."/>
            <person name="de Oliveira A.C."/>
            <person name="Bevan M."/>
            <person name="Bancroft I."/>
            <person name="Minx P."/>
            <person name="Cordum H."/>
            <person name="Wilson R."/>
            <person name="Cheng Z."/>
            <person name="Jin W."/>
            <person name="Jiang J."/>
            <person name="Leong S.A."/>
            <person name="Iwama H."/>
            <person name="Gojobori T."/>
            <person name="Itoh T."/>
            <person name="Niimura Y."/>
            <person name="Fujii Y."/>
            <person name="Habara T."/>
            <person name="Sakai H."/>
            <person name="Sato Y."/>
            <person name="Wilson G."/>
            <person name="Kumar K."/>
            <person name="McCouch S."/>
            <person name="Juretic N."/>
            <person name="Hoen D."/>
            <person name="Wright S."/>
            <person name="Bruskiewich R."/>
            <person name="Bureau T."/>
            <person name="Miyao A."/>
            <person name="Hirochika H."/>
            <person name="Nishikawa T."/>
            <person name="Kadowaki K."/>
            <person name="Sugiura M."/>
            <person name="Burr B."/>
            <person name="Sasaki T."/>
        </authorList>
    </citation>
    <scope>NUCLEOTIDE SEQUENCE [LARGE SCALE GENOMIC DNA]</scope>
    <source>
        <strain evidence="3">cv. Nipponbare</strain>
    </source>
</reference>
<proteinExistence type="predicted"/>